<dbReference type="EMBL" id="CADCWJ010000565">
    <property type="protein sequence ID" value="CAA9572810.1"/>
    <property type="molecule type" value="Genomic_DNA"/>
</dbReference>
<feature type="non-terminal residue" evidence="2">
    <location>
        <position position="1"/>
    </location>
</feature>
<organism evidence="2">
    <name type="scientific">uncultured Thermomicrobiales bacterium</name>
    <dbReference type="NCBI Taxonomy" id="1645740"/>
    <lineage>
        <taxon>Bacteria</taxon>
        <taxon>Pseudomonadati</taxon>
        <taxon>Thermomicrobiota</taxon>
        <taxon>Thermomicrobia</taxon>
        <taxon>Thermomicrobiales</taxon>
        <taxon>environmental samples</taxon>
    </lineage>
</organism>
<protein>
    <submittedName>
        <fullName evidence="2">SSU ribosomal protein S8p (S15Ae)</fullName>
    </submittedName>
</protein>
<proteinExistence type="predicted"/>
<dbReference type="AlphaFoldDB" id="A0A6J4VA79"/>
<gene>
    <name evidence="2" type="ORF">AVDCRST_MAG87-2588</name>
</gene>
<feature type="compositionally biased region" description="Basic and acidic residues" evidence="1">
    <location>
        <begin position="22"/>
        <end position="34"/>
    </location>
</feature>
<accession>A0A6J4VA79</accession>
<name>A0A6J4VA79_9BACT</name>
<evidence type="ECO:0000313" key="2">
    <source>
        <dbReference type="EMBL" id="CAA9572810.1"/>
    </source>
</evidence>
<feature type="compositionally biased region" description="Basic residues" evidence="1">
    <location>
        <begin position="35"/>
        <end position="49"/>
    </location>
</feature>
<feature type="region of interest" description="Disordered" evidence="1">
    <location>
        <begin position="1"/>
        <end position="132"/>
    </location>
</feature>
<sequence>ERKRPDQRHADQDPECGNGPANRDHYARNQDPGRDRRHSQAGRLHRGLPGHREASPESTDGQAELWPGQGACDPGDQADQQAGAPRLRWQGPASARAERPGHRDREHPPGRAYRLRGQAPRDRWRGALHRLV</sequence>
<keyword evidence="2" id="KW-0687">Ribonucleoprotein</keyword>
<feature type="non-terminal residue" evidence="2">
    <location>
        <position position="132"/>
    </location>
</feature>
<keyword evidence="2" id="KW-0689">Ribosomal protein</keyword>
<evidence type="ECO:0000256" key="1">
    <source>
        <dbReference type="SAM" id="MobiDB-lite"/>
    </source>
</evidence>
<feature type="compositionally biased region" description="Basic and acidic residues" evidence="1">
    <location>
        <begin position="96"/>
        <end position="109"/>
    </location>
</feature>
<dbReference type="GO" id="GO:0005840">
    <property type="term" value="C:ribosome"/>
    <property type="evidence" value="ECO:0007669"/>
    <property type="project" value="UniProtKB-KW"/>
</dbReference>
<reference evidence="2" key="1">
    <citation type="submission" date="2020-02" db="EMBL/GenBank/DDBJ databases">
        <authorList>
            <person name="Meier V. D."/>
        </authorList>
    </citation>
    <scope>NUCLEOTIDE SEQUENCE</scope>
    <source>
        <strain evidence="2">AVDCRST_MAG87</strain>
    </source>
</reference>